<keyword evidence="3" id="KW-1185">Reference proteome</keyword>
<dbReference type="RefSeq" id="WP_266086360.1">
    <property type="nucleotide sequence ID" value="NZ_RKLV01000003.1"/>
</dbReference>
<dbReference type="Pfam" id="PF25934">
    <property type="entry name" value="DUF7979"/>
    <property type="match status" value="1"/>
</dbReference>
<dbReference type="InterPro" id="IPR058285">
    <property type="entry name" value="DUF7979"/>
</dbReference>
<dbReference type="AlphaFoldDB" id="A0A9Q4C3Q2"/>
<evidence type="ECO:0000313" key="2">
    <source>
        <dbReference type="EMBL" id="MCX2818516.1"/>
    </source>
</evidence>
<comment type="caution">
    <text evidence="2">The sequence shown here is derived from an EMBL/GenBank/DDBJ whole genome shotgun (WGS) entry which is preliminary data.</text>
</comment>
<evidence type="ECO:0000313" key="3">
    <source>
        <dbReference type="Proteomes" id="UP001149411"/>
    </source>
</evidence>
<dbReference type="PROSITE" id="PS51257">
    <property type="entry name" value="PROKAR_LIPOPROTEIN"/>
    <property type="match status" value="1"/>
</dbReference>
<protein>
    <recommendedName>
        <fullName evidence="1">DUF7979 domain-containing protein</fullName>
    </recommendedName>
</protein>
<gene>
    <name evidence="2" type="ORF">EGH25_03995</name>
</gene>
<dbReference type="EMBL" id="RKLV01000003">
    <property type="protein sequence ID" value="MCX2818516.1"/>
    <property type="molecule type" value="Genomic_DNA"/>
</dbReference>
<organism evidence="2 3">
    <name type="scientific">Halorutilus salinus</name>
    <dbReference type="NCBI Taxonomy" id="2487751"/>
    <lineage>
        <taxon>Archaea</taxon>
        <taxon>Methanobacteriati</taxon>
        <taxon>Methanobacteriota</taxon>
        <taxon>Stenosarchaea group</taxon>
        <taxon>Halobacteria</taxon>
        <taxon>Halorutilales</taxon>
        <taxon>Halorutilaceae</taxon>
        <taxon>Halorutilus</taxon>
    </lineage>
</organism>
<evidence type="ECO:0000259" key="1">
    <source>
        <dbReference type="Pfam" id="PF25934"/>
    </source>
</evidence>
<reference evidence="2" key="1">
    <citation type="submission" date="2022-09" db="EMBL/GenBank/DDBJ databases">
        <title>Haloadaptaus new haloarchaeum isolated from saline soil.</title>
        <authorList>
            <person name="Duran-Viseras A."/>
            <person name="Sanchez-Porro C."/>
            <person name="Ventosa A."/>
        </authorList>
    </citation>
    <scope>NUCLEOTIDE SEQUENCE</scope>
    <source>
        <strain evidence="2">F3-133</strain>
    </source>
</reference>
<sequence length="222" mass="24784">MLRRGFLASAGVVSTGCLSQFGFGSGRALQLRRVNPVEQYAASTGELDARERDAVEATVDGGSYTVYGADPRPPFHEVRYVEHDGVYYSVETDETETRTMNRDILRAERVNGTPTEDAVEPDAYGDDRGTVVRAYRRAAYPEPDSPVPDFVPVRSPPNETELLPEPEHRYVVVGDSVVYRLSAEERQLEERGFDVTTERVADNDAQLRRRIDEEKAVAIDAD</sequence>
<feature type="domain" description="DUF7979" evidence="1">
    <location>
        <begin position="34"/>
        <end position="91"/>
    </location>
</feature>
<accession>A0A9Q4C3Q2</accession>
<dbReference type="Proteomes" id="UP001149411">
    <property type="component" value="Unassembled WGS sequence"/>
</dbReference>
<proteinExistence type="predicted"/>
<name>A0A9Q4C3Q2_9EURY</name>